<evidence type="ECO:0000313" key="6">
    <source>
        <dbReference type="Proteomes" id="UP000317650"/>
    </source>
</evidence>
<keyword evidence="2 4" id="KW-0479">Metal-binding</keyword>
<evidence type="ECO:0000256" key="4">
    <source>
        <dbReference type="RuleBase" id="RU369052"/>
    </source>
</evidence>
<dbReference type="Pfam" id="PF01439">
    <property type="entry name" value="Metallothio_2"/>
    <property type="match status" value="1"/>
</dbReference>
<evidence type="ECO:0000256" key="3">
    <source>
        <dbReference type="ARBA" id="ARBA00022851"/>
    </source>
</evidence>
<comment type="function">
    <text evidence="4">Metallothioneins have a high content of cysteine residues that bind various heavy metals.</text>
</comment>
<dbReference type="InterPro" id="IPR000347">
    <property type="entry name" value="Metalthion_15p"/>
</dbReference>
<comment type="similarity">
    <text evidence="1 4">Belongs to the metallothionein superfamily. Type 15 family.</text>
</comment>
<gene>
    <name evidence="5" type="ORF">C4D60_Mb05t30380</name>
</gene>
<evidence type="ECO:0000256" key="2">
    <source>
        <dbReference type="ARBA" id="ARBA00022723"/>
    </source>
</evidence>
<proteinExistence type="inferred from homology"/>
<comment type="caution">
    <text evidence="5">The sequence shown here is derived from an EMBL/GenBank/DDBJ whole genome shotgun (WGS) entry which is preliminary data.</text>
</comment>
<dbReference type="AlphaFoldDB" id="A0A4V4H8J8"/>
<keyword evidence="6" id="KW-1185">Reference proteome</keyword>
<dbReference type="GO" id="GO:0046872">
    <property type="term" value="F:metal ion binding"/>
    <property type="evidence" value="ECO:0007669"/>
    <property type="project" value="UniProtKB-UniRule"/>
</dbReference>
<evidence type="ECO:0000313" key="5">
    <source>
        <dbReference type="EMBL" id="THU67975.1"/>
    </source>
</evidence>
<name>A0A4V4H8J8_MUSBA</name>
<sequence>MESYVGDEECMQVWWDRGPLLQGHGDGGLPCLGRPHKWDTLASIDSEDCIGRAEDVVLFADLCVFCLLGEAEETEKKVLPWRKLRTRVWLQVRQRLWRGRPEEFEMAAGCQNGDCKCGSNCTRDPCNCKRDTARLRRGRHIALLLSFVMLP</sequence>
<dbReference type="EMBL" id="PYDT01000003">
    <property type="protein sequence ID" value="THU67975.1"/>
    <property type="molecule type" value="Genomic_DNA"/>
</dbReference>
<accession>A0A4V4H8J8</accession>
<reference evidence="5 6" key="1">
    <citation type="journal article" date="2019" name="Nat. Plants">
        <title>Genome sequencing of Musa balbisiana reveals subgenome evolution and function divergence in polyploid bananas.</title>
        <authorList>
            <person name="Yao X."/>
        </authorList>
    </citation>
    <scope>NUCLEOTIDE SEQUENCE [LARGE SCALE GENOMIC DNA]</scope>
    <source>
        <strain evidence="6">cv. DH-PKW</strain>
        <tissue evidence="5">Leaves</tissue>
    </source>
</reference>
<organism evidence="5 6">
    <name type="scientific">Musa balbisiana</name>
    <name type="common">Banana</name>
    <dbReference type="NCBI Taxonomy" id="52838"/>
    <lineage>
        <taxon>Eukaryota</taxon>
        <taxon>Viridiplantae</taxon>
        <taxon>Streptophyta</taxon>
        <taxon>Embryophyta</taxon>
        <taxon>Tracheophyta</taxon>
        <taxon>Spermatophyta</taxon>
        <taxon>Magnoliopsida</taxon>
        <taxon>Liliopsida</taxon>
        <taxon>Zingiberales</taxon>
        <taxon>Musaceae</taxon>
        <taxon>Musa</taxon>
    </lineage>
</organism>
<evidence type="ECO:0000256" key="1">
    <source>
        <dbReference type="ARBA" id="ARBA00005802"/>
    </source>
</evidence>
<dbReference type="Proteomes" id="UP000317650">
    <property type="component" value="Chromosome 5"/>
</dbReference>
<protein>
    <recommendedName>
        <fullName evidence="4">Metallothionein-like protein</fullName>
    </recommendedName>
</protein>
<keyword evidence="3 4" id="KW-0480">Metal-thiolate cluster</keyword>